<organism evidence="1 2">
    <name type="scientific">Dyadobacter chenhuakuii</name>
    <dbReference type="NCBI Taxonomy" id="2909339"/>
    <lineage>
        <taxon>Bacteria</taxon>
        <taxon>Pseudomonadati</taxon>
        <taxon>Bacteroidota</taxon>
        <taxon>Cytophagia</taxon>
        <taxon>Cytophagales</taxon>
        <taxon>Spirosomataceae</taxon>
        <taxon>Dyadobacter</taxon>
    </lineage>
</organism>
<proteinExistence type="predicted"/>
<sequence>MEKFLSRIKTIIIFIVYDESIDRLFEFKLLDQAFADDGDTVITSGYFETRMLKTDKIFKSLFFTEITISKGKIVKYRLLEDSFGLVLALS</sequence>
<gene>
    <name evidence="1" type="ORF">NFI80_09035</name>
</gene>
<dbReference type="EMBL" id="CP098805">
    <property type="protein sequence ID" value="USJ32879.1"/>
    <property type="molecule type" value="Genomic_DNA"/>
</dbReference>
<keyword evidence="2" id="KW-1185">Reference proteome</keyword>
<dbReference type="RefSeq" id="WP_235163343.1">
    <property type="nucleotide sequence ID" value="NZ_CP098805.1"/>
</dbReference>
<name>A0ABY4XRB5_9BACT</name>
<reference evidence="1" key="1">
    <citation type="submission" date="2022-06" db="EMBL/GenBank/DDBJ databases">
        <title>Novel species in genus Dyadobacter.</title>
        <authorList>
            <person name="Ma C."/>
        </authorList>
    </citation>
    <scope>NUCLEOTIDE SEQUENCE</scope>
    <source>
        <strain evidence="1">CY22</strain>
    </source>
</reference>
<dbReference type="SUPFAM" id="SSF54427">
    <property type="entry name" value="NTF2-like"/>
    <property type="match status" value="1"/>
</dbReference>
<accession>A0ABY4XRB5</accession>
<dbReference type="Gene3D" id="3.10.450.50">
    <property type="match status" value="1"/>
</dbReference>
<protein>
    <submittedName>
        <fullName evidence="1">Uncharacterized protein</fullName>
    </submittedName>
</protein>
<evidence type="ECO:0000313" key="1">
    <source>
        <dbReference type="EMBL" id="USJ32879.1"/>
    </source>
</evidence>
<dbReference type="Proteomes" id="UP001055420">
    <property type="component" value="Chromosome"/>
</dbReference>
<dbReference type="InterPro" id="IPR032710">
    <property type="entry name" value="NTF2-like_dom_sf"/>
</dbReference>
<evidence type="ECO:0000313" key="2">
    <source>
        <dbReference type="Proteomes" id="UP001055420"/>
    </source>
</evidence>